<comment type="subcellular location">
    <subcellularLocation>
        <location evidence="1">Nucleus</location>
    </subcellularLocation>
</comment>
<keyword evidence="13" id="KW-1185">Reference proteome</keyword>
<evidence type="ECO:0000256" key="5">
    <source>
        <dbReference type="ARBA" id="ARBA00022833"/>
    </source>
</evidence>
<dbReference type="Pfam" id="PF05142">
    <property type="entry name" value="DUF702"/>
    <property type="match status" value="1"/>
</dbReference>
<feature type="compositionally biased region" description="Low complexity" evidence="11">
    <location>
        <begin position="259"/>
        <end position="275"/>
    </location>
</feature>
<feature type="region of interest" description="Disordered" evidence="11">
    <location>
        <begin position="259"/>
        <end position="280"/>
    </location>
</feature>
<feature type="region of interest" description="Disordered" evidence="11">
    <location>
        <begin position="219"/>
        <end position="244"/>
    </location>
</feature>
<dbReference type="Gramene" id="Psat05G0614900-T1">
    <property type="protein sequence ID" value="KAI5410896.1"/>
    <property type="gene ID" value="KIW84_056149"/>
</dbReference>
<evidence type="ECO:0000256" key="11">
    <source>
        <dbReference type="SAM" id="MobiDB-lite"/>
    </source>
</evidence>
<dbReference type="GO" id="GO:0045893">
    <property type="term" value="P:positive regulation of DNA-templated transcription"/>
    <property type="evidence" value="ECO:0007669"/>
    <property type="project" value="TreeGrafter"/>
</dbReference>
<dbReference type="GO" id="GO:0003700">
    <property type="term" value="F:DNA-binding transcription factor activity"/>
    <property type="evidence" value="ECO:0007669"/>
    <property type="project" value="InterPro"/>
</dbReference>
<dbReference type="AlphaFoldDB" id="A0A9D4X2A9"/>
<evidence type="ECO:0000256" key="4">
    <source>
        <dbReference type="ARBA" id="ARBA00022723"/>
    </source>
</evidence>
<dbReference type="GO" id="GO:0009851">
    <property type="term" value="P:auxin biosynthetic process"/>
    <property type="evidence" value="ECO:0007669"/>
    <property type="project" value="UniProtKB-KW"/>
</dbReference>
<keyword evidence="4" id="KW-0479">Metal-binding</keyword>
<evidence type="ECO:0000256" key="6">
    <source>
        <dbReference type="ARBA" id="ARBA00023070"/>
    </source>
</evidence>
<dbReference type="Proteomes" id="UP001058974">
    <property type="component" value="Chromosome 5"/>
</dbReference>
<evidence type="ECO:0000256" key="10">
    <source>
        <dbReference type="ARBA" id="ARBA00023294"/>
    </source>
</evidence>
<proteinExistence type="inferred from homology"/>
<keyword evidence="3" id="KW-0217">Developmental protein</keyword>
<feature type="compositionally biased region" description="Gly residues" evidence="11">
    <location>
        <begin position="229"/>
        <end position="244"/>
    </location>
</feature>
<dbReference type="GO" id="GO:0046872">
    <property type="term" value="F:metal ion binding"/>
    <property type="evidence" value="ECO:0007669"/>
    <property type="project" value="UniProtKB-KW"/>
</dbReference>
<comment type="similarity">
    <text evidence="2">Belongs to the SHI protein family.</text>
</comment>
<keyword evidence="9" id="KW-0539">Nucleus</keyword>
<dbReference type="NCBIfam" id="TIGR01623">
    <property type="entry name" value="put_zinc_LRP1"/>
    <property type="match status" value="1"/>
</dbReference>
<evidence type="ECO:0000313" key="12">
    <source>
        <dbReference type="EMBL" id="KAI5410896.1"/>
    </source>
</evidence>
<gene>
    <name evidence="12" type="ORF">KIW84_056149</name>
</gene>
<evidence type="ECO:0000256" key="3">
    <source>
        <dbReference type="ARBA" id="ARBA00022473"/>
    </source>
</evidence>
<keyword evidence="6" id="KW-0073">Auxin biosynthesis</keyword>
<keyword evidence="7" id="KW-0238">DNA-binding</keyword>
<keyword evidence="5" id="KW-0862">Zinc</keyword>
<dbReference type="PANTHER" id="PTHR31604:SF46">
    <property type="entry name" value="LRP1 CARBOXY-TERMINAL DOMAIN PROTEIN"/>
    <property type="match status" value="1"/>
</dbReference>
<dbReference type="NCBIfam" id="TIGR01624">
    <property type="entry name" value="LRP1_Cterm"/>
    <property type="match status" value="1"/>
</dbReference>
<comment type="caution">
    <text evidence="12">The sequence shown here is derived from an EMBL/GenBank/DDBJ whole genome shotgun (WGS) entry which is preliminary data.</text>
</comment>
<feature type="region of interest" description="Disordered" evidence="11">
    <location>
        <begin position="136"/>
        <end position="158"/>
    </location>
</feature>
<accession>A0A9D4X2A9</accession>
<dbReference type="GO" id="GO:0003677">
    <property type="term" value="F:DNA binding"/>
    <property type="evidence" value="ECO:0007669"/>
    <property type="project" value="UniProtKB-KW"/>
</dbReference>
<evidence type="ECO:0000256" key="8">
    <source>
        <dbReference type="ARBA" id="ARBA00023159"/>
    </source>
</evidence>
<dbReference type="GO" id="GO:0009734">
    <property type="term" value="P:auxin-activated signaling pathway"/>
    <property type="evidence" value="ECO:0007669"/>
    <property type="project" value="UniProtKB-KW"/>
</dbReference>
<evidence type="ECO:0000256" key="7">
    <source>
        <dbReference type="ARBA" id="ARBA00023125"/>
    </source>
</evidence>
<dbReference type="InterPro" id="IPR006511">
    <property type="entry name" value="SHI_C"/>
</dbReference>
<dbReference type="GO" id="GO:0005634">
    <property type="term" value="C:nucleus"/>
    <property type="evidence" value="ECO:0007669"/>
    <property type="project" value="UniProtKB-SubCell"/>
</dbReference>
<dbReference type="InterPro" id="IPR007818">
    <property type="entry name" value="SHI"/>
</dbReference>
<dbReference type="PANTHER" id="PTHR31604">
    <property type="entry name" value="PROTEIN LATERAL ROOT PRIMORDIUM 1"/>
    <property type="match status" value="1"/>
</dbReference>
<dbReference type="EMBL" id="JAMSHJ010000005">
    <property type="protein sequence ID" value="KAI5410896.1"/>
    <property type="molecule type" value="Genomic_DNA"/>
</dbReference>
<sequence length="383" mass="41705">FLHKFTTTSKKLTNQTQHNNTLFLRNLKNLTHLVKLVPFPMSMLGLRDLVLIAPSPSSLHHHQQQQQHNHQNQQISSDHNSSASLSVGFGIFPLLTATPCMPPQQQPNQSQNNEVQENSNNNFWNLRMCPEVSKKGVITDNNNNNNNNDDDENHHHNNSNKMVMMESEENGVYGSEYRVCHDCGNRAKKDCVYRRCRTCCKGRGYDCSTHLKSTWIPSTRRRDREGEIVSGGGGGGGGDGGGGEGCSGVKRPKILLGSSQNATATSHSSNSNGTTPKSFANSSCHQDASFKEALPGQVHAPAVFRCHRVTAIGNGEDEFAYLATVHISGHVFKGFLYDHGVDGKNPMPCVSELQLGNNCSGKNGECSSAIGVQTNTAYPASAS</sequence>
<feature type="compositionally biased region" description="Low complexity" evidence="11">
    <location>
        <begin position="64"/>
        <end position="80"/>
    </location>
</feature>
<name>A0A9D4X2A9_PEA</name>
<evidence type="ECO:0008006" key="14">
    <source>
        <dbReference type="Google" id="ProtNLM"/>
    </source>
</evidence>
<feature type="region of interest" description="Disordered" evidence="11">
    <location>
        <begin position="57"/>
        <end position="80"/>
    </location>
</feature>
<keyword evidence="10" id="KW-0927">Auxin signaling pathway</keyword>
<evidence type="ECO:0000256" key="1">
    <source>
        <dbReference type="ARBA" id="ARBA00004123"/>
    </source>
</evidence>
<evidence type="ECO:0000256" key="2">
    <source>
        <dbReference type="ARBA" id="ARBA00006911"/>
    </source>
</evidence>
<keyword evidence="8" id="KW-0010">Activator</keyword>
<organism evidence="12 13">
    <name type="scientific">Pisum sativum</name>
    <name type="common">Garden pea</name>
    <name type="synonym">Lathyrus oleraceus</name>
    <dbReference type="NCBI Taxonomy" id="3888"/>
    <lineage>
        <taxon>Eukaryota</taxon>
        <taxon>Viridiplantae</taxon>
        <taxon>Streptophyta</taxon>
        <taxon>Embryophyta</taxon>
        <taxon>Tracheophyta</taxon>
        <taxon>Spermatophyta</taxon>
        <taxon>Magnoliopsida</taxon>
        <taxon>eudicotyledons</taxon>
        <taxon>Gunneridae</taxon>
        <taxon>Pentapetalae</taxon>
        <taxon>rosids</taxon>
        <taxon>fabids</taxon>
        <taxon>Fabales</taxon>
        <taxon>Fabaceae</taxon>
        <taxon>Papilionoideae</taxon>
        <taxon>50 kb inversion clade</taxon>
        <taxon>NPAAA clade</taxon>
        <taxon>Hologalegina</taxon>
        <taxon>IRL clade</taxon>
        <taxon>Fabeae</taxon>
        <taxon>Lathyrus</taxon>
    </lineage>
</organism>
<evidence type="ECO:0000313" key="13">
    <source>
        <dbReference type="Proteomes" id="UP001058974"/>
    </source>
</evidence>
<protein>
    <recommendedName>
        <fullName evidence="14">Protein LATERAL ROOT PRIMORDIUM 1</fullName>
    </recommendedName>
</protein>
<evidence type="ECO:0000256" key="9">
    <source>
        <dbReference type="ARBA" id="ARBA00023242"/>
    </source>
</evidence>
<reference evidence="12 13" key="1">
    <citation type="journal article" date="2022" name="Nat. Genet.">
        <title>Improved pea reference genome and pan-genome highlight genomic features and evolutionary characteristics.</title>
        <authorList>
            <person name="Yang T."/>
            <person name="Liu R."/>
            <person name="Luo Y."/>
            <person name="Hu S."/>
            <person name="Wang D."/>
            <person name="Wang C."/>
            <person name="Pandey M.K."/>
            <person name="Ge S."/>
            <person name="Xu Q."/>
            <person name="Li N."/>
            <person name="Li G."/>
            <person name="Huang Y."/>
            <person name="Saxena R.K."/>
            <person name="Ji Y."/>
            <person name="Li M."/>
            <person name="Yan X."/>
            <person name="He Y."/>
            <person name="Liu Y."/>
            <person name="Wang X."/>
            <person name="Xiang C."/>
            <person name="Varshney R.K."/>
            <person name="Ding H."/>
            <person name="Gao S."/>
            <person name="Zong X."/>
        </authorList>
    </citation>
    <scope>NUCLEOTIDE SEQUENCE [LARGE SCALE GENOMIC DNA]</scope>
    <source>
        <strain evidence="12 13">cv. Zhongwan 6</strain>
    </source>
</reference>
<feature type="non-terminal residue" evidence="12">
    <location>
        <position position="1"/>
    </location>
</feature>
<dbReference type="InterPro" id="IPR006510">
    <property type="entry name" value="Znf_LRP1"/>
</dbReference>